<dbReference type="InterPro" id="IPR027463">
    <property type="entry name" value="AcrB_DN_DC_subdom"/>
</dbReference>
<dbReference type="SUPFAM" id="SSF82866">
    <property type="entry name" value="Multidrug efflux transporter AcrB transmembrane domain"/>
    <property type="match status" value="2"/>
</dbReference>
<evidence type="ECO:0000256" key="1">
    <source>
        <dbReference type="SAM" id="MobiDB-lite"/>
    </source>
</evidence>
<dbReference type="PRINTS" id="PR00702">
    <property type="entry name" value="ACRIFLAVINRP"/>
</dbReference>
<dbReference type="Gene3D" id="3.30.70.1320">
    <property type="entry name" value="Multidrug efflux transporter AcrB pore domain like"/>
    <property type="match status" value="1"/>
</dbReference>
<feature type="region of interest" description="Disordered" evidence="1">
    <location>
        <begin position="1022"/>
        <end position="1051"/>
    </location>
</feature>
<dbReference type="Pfam" id="PF00873">
    <property type="entry name" value="ACR_tran"/>
    <property type="match status" value="1"/>
</dbReference>
<keyword evidence="2" id="KW-0472">Membrane</keyword>
<feature type="transmembrane region" description="Helical" evidence="2">
    <location>
        <begin position="909"/>
        <end position="933"/>
    </location>
</feature>
<feature type="transmembrane region" description="Helical" evidence="2">
    <location>
        <begin position="431"/>
        <end position="451"/>
    </location>
</feature>
<dbReference type="Gene3D" id="3.30.70.1430">
    <property type="entry name" value="Multidrug efflux transporter AcrB pore domain"/>
    <property type="match status" value="2"/>
</dbReference>
<feature type="transmembrane region" description="Helical" evidence="2">
    <location>
        <begin position="360"/>
        <end position="380"/>
    </location>
</feature>
<dbReference type="Proteomes" id="UP001597116">
    <property type="component" value="Unassembled WGS sequence"/>
</dbReference>
<dbReference type="Gene3D" id="3.30.2090.10">
    <property type="entry name" value="Multidrug efflux transporter AcrB TolC docking domain, DN and DC subdomains"/>
    <property type="match status" value="2"/>
</dbReference>
<dbReference type="Gene3D" id="3.30.70.1440">
    <property type="entry name" value="Multidrug efflux transporter AcrB pore domain"/>
    <property type="match status" value="1"/>
</dbReference>
<protein>
    <submittedName>
        <fullName evidence="3">Efflux RND transporter permease subunit</fullName>
    </submittedName>
</protein>
<dbReference type="EMBL" id="JBHTLP010000002">
    <property type="protein sequence ID" value="MFD1140445.1"/>
    <property type="molecule type" value="Genomic_DNA"/>
</dbReference>
<feature type="transmembrane region" description="Helical" evidence="2">
    <location>
        <begin position="883"/>
        <end position="903"/>
    </location>
</feature>
<feature type="transmembrane region" description="Helical" evidence="2">
    <location>
        <begin position="958"/>
        <end position="980"/>
    </location>
</feature>
<feature type="transmembrane region" description="Helical" evidence="2">
    <location>
        <begin position="334"/>
        <end position="353"/>
    </location>
</feature>
<feature type="transmembrane region" description="Helical" evidence="2">
    <location>
        <begin position="528"/>
        <end position="547"/>
    </location>
</feature>
<keyword evidence="2" id="KW-0812">Transmembrane</keyword>
<dbReference type="PANTHER" id="PTHR32063:SF28">
    <property type="entry name" value="BLR2861 PROTEIN"/>
    <property type="match status" value="1"/>
</dbReference>
<accession>A0ABW3Q770</accession>
<dbReference type="SUPFAM" id="SSF82693">
    <property type="entry name" value="Multidrug efflux transporter AcrB pore domain, PN1, PN2, PC1 and PC2 subdomains"/>
    <property type="match status" value="3"/>
</dbReference>
<keyword evidence="2" id="KW-1133">Transmembrane helix</keyword>
<feature type="transmembrane region" description="Helical" evidence="2">
    <location>
        <begin position="386"/>
        <end position="411"/>
    </location>
</feature>
<comment type="caution">
    <text evidence="3">The sequence shown here is derived from an EMBL/GenBank/DDBJ whole genome shotgun (WGS) entry which is preliminary data.</text>
</comment>
<name>A0ABW3Q770_9BACT</name>
<dbReference type="SUPFAM" id="SSF82714">
    <property type="entry name" value="Multidrug efflux transporter AcrB TolC docking domain, DN and DC subdomains"/>
    <property type="match status" value="2"/>
</dbReference>
<dbReference type="InterPro" id="IPR001036">
    <property type="entry name" value="Acrflvin-R"/>
</dbReference>
<reference evidence="4" key="1">
    <citation type="journal article" date="2019" name="Int. J. Syst. Evol. Microbiol.">
        <title>The Global Catalogue of Microorganisms (GCM) 10K type strain sequencing project: providing services to taxonomists for standard genome sequencing and annotation.</title>
        <authorList>
            <consortium name="The Broad Institute Genomics Platform"/>
            <consortium name="The Broad Institute Genome Sequencing Center for Infectious Disease"/>
            <person name="Wu L."/>
            <person name="Ma J."/>
        </authorList>
    </citation>
    <scope>NUCLEOTIDE SEQUENCE [LARGE SCALE GENOMIC DNA]</scope>
    <source>
        <strain evidence="4">CCUG 55608</strain>
    </source>
</reference>
<evidence type="ECO:0000256" key="2">
    <source>
        <dbReference type="SAM" id="Phobius"/>
    </source>
</evidence>
<dbReference type="RefSeq" id="WP_265989475.1">
    <property type="nucleotide sequence ID" value="NZ_CP110973.1"/>
</dbReference>
<keyword evidence="4" id="KW-1185">Reference proteome</keyword>
<feature type="transmembrane region" description="Helical" evidence="2">
    <location>
        <begin position="12"/>
        <end position="34"/>
    </location>
</feature>
<evidence type="ECO:0000313" key="4">
    <source>
        <dbReference type="Proteomes" id="UP001597116"/>
    </source>
</evidence>
<feature type="transmembrane region" description="Helical" evidence="2">
    <location>
        <begin position="463"/>
        <end position="487"/>
    </location>
</feature>
<proteinExistence type="predicted"/>
<feature type="transmembrane region" description="Helical" evidence="2">
    <location>
        <begin position="986"/>
        <end position="1009"/>
    </location>
</feature>
<feature type="compositionally biased region" description="Basic and acidic residues" evidence="1">
    <location>
        <begin position="1036"/>
        <end position="1045"/>
    </location>
</feature>
<organism evidence="3 4">
    <name type="scientific">Larkinella insperata</name>
    <dbReference type="NCBI Taxonomy" id="332158"/>
    <lineage>
        <taxon>Bacteria</taxon>
        <taxon>Pseudomonadati</taxon>
        <taxon>Bacteroidota</taxon>
        <taxon>Cytophagia</taxon>
        <taxon>Cytophagales</taxon>
        <taxon>Spirosomataceae</taxon>
        <taxon>Larkinella</taxon>
    </lineage>
</organism>
<dbReference type="PANTHER" id="PTHR32063">
    <property type="match status" value="1"/>
</dbReference>
<sequence>MSLPSISLRRPVFAMVMSIVIILFGVIGFTFLGVREYPAIDPPIISVRTSYVGANPDIIESQITEPIEKSLNSIEGIRTISSTSALGSSNITIEFDLGADLERAANDVRDKVSQAQRQLPQDIDAPPVVSKADANSDPIIFMPVQSSTRNPMQLSDYAENVLQERLQTIPGVSQVMIYGQKRPAMRLWIDPAKLSAYRLTSQDIQDALTRQNVELPGGKIYGNNTELTVKAAGRLVTEEDFNNLILRQTSNQIIRFKDVGYAVLGPENEESAAKQNNASGVILVMIPQPGANYVAIADEFYKRLEDIRRELPPDIRILNGIDRTIFIRKSIEEVTETIAIAFVLVVIVIYLFFRDWLISIRPLIDIPVSLIGTFFVMYISGFSVNVLTLLGIVLATGLVVDDGIVVTENIFKKIEGGMDMKRAAKEGSEEIFFAVISTSATLAIVFLPVIFLQGFTGRLFREFGVVVASSVLISAFVSLTLTPVLSVKLVSKDHGKGSWFYRKTEPFYQWLDNSYRSALTDFMKRRRWAFALIAVCLALVFGLGSQLKSELAPLEDRGRVRIPITAPEGTSYEAMSRITDRVNQFVLDSVPEINFTFSVIAPGNSGAGAVNSGFVSLNLVDPTERERSQQEITDYLSKNLKGFSEARMNATQEQTIQVGRGGGGLPVQFVIQNLNFQKLQQVLPKFMDEVQKDPTFQGFDVDLKFNKPELNLSIDREKATSLGVSVQDVAQTLQLALSNRRLAYFLMNGKQYQVIGQVLRDDRDEPVDLASFYVRNNVGEQVQLDNLVKFSEVSSPPQVYHYNRFKSATVSAGLAPGKTIGDGVEAMQAIAARTLDDTFQTALSGSSRDYAESSSNTLFAFVLALVLIYLILAAQFESFTDPFIIMLTVPLAIAGAVLSLWMFNQTLNIFSQIGIIMLVGLVTKNGILIVEFANEKRKEGMSKLEAAIEASALRLRPILMTSLVTAFGALPIAMGLGAAAKSRIPLGIVIVGGIVFSLILTLFVIPAMYSFMSRYKPVDNSAYEDHPQPLQPLPEPEPRKRKSEELYGEEV</sequence>
<feature type="transmembrane region" description="Helical" evidence="2">
    <location>
        <begin position="858"/>
        <end position="876"/>
    </location>
</feature>
<dbReference type="Gene3D" id="1.20.1640.10">
    <property type="entry name" value="Multidrug efflux transporter AcrB transmembrane domain"/>
    <property type="match status" value="2"/>
</dbReference>
<evidence type="ECO:0000313" key="3">
    <source>
        <dbReference type="EMBL" id="MFD1140445.1"/>
    </source>
</evidence>
<gene>
    <name evidence="3" type="ORF">ACFQ4C_04970</name>
</gene>